<dbReference type="PRINTS" id="PR00081">
    <property type="entry name" value="GDHRDH"/>
</dbReference>
<protein>
    <submittedName>
        <fullName evidence="4">Oxidoreductase, short chain dehydrogenase/reductase family</fullName>
    </submittedName>
</protein>
<dbReference type="SMART" id="SM00822">
    <property type="entry name" value="PKS_KR"/>
    <property type="match status" value="1"/>
</dbReference>
<sequence length="277" mass="28834">MIRFDGQVALVTGAGRGLGAAYARAFADRGASVVVHDAGVGPEGTGFDPVPADATVAGIAEAGGTAAACYEDLASDEGCRATVTFALARFGRLDILVHNAGLLTFRPIEETDATLWRRLLAVNVEAPFFLSQAAFPQMKRQGYGRIVVTTSGRAMHLPWSQPGLTAYAVGKMAQLGLMNALAAEGEPHDIRVNAISPVAATRMLRRPATPGELDPAQVAPGLLFLASAACDFSGLILRAAGDRFSVARWAFSEGADFGPGPVTPETIAARWPDIASG</sequence>
<name>A0A6J4VZI0_9BACT</name>
<gene>
    <name evidence="4" type="ORF">AVDCRST_MAG88-4739</name>
</gene>
<evidence type="ECO:0000256" key="2">
    <source>
        <dbReference type="ARBA" id="ARBA00023002"/>
    </source>
</evidence>
<dbReference type="SUPFAM" id="SSF51735">
    <property type="entry name" value="NAD(P)-binding Rossmann-fold domains"/>
    <property type="match status" value="1"/>
</dbReference>
<evidence type="ECO:0000313" key="4">
    <source>
        <dbReference type="EMBL" id="CAA9590125.1"/>
    </source>
</evidence>
<dbReference type="AlphaFoldDB" id="A0A6J4VZI0"/>
<dbReference type="InterPro" id="IPR051687">
    <property type="entry name" value="Peroxisomal_Beta-Oxidation"/>
</dbReference>
<dbReference type="InterPro" id="IPR002347">
    <property type="entry name" value="SDR_fam"/>
</dbReference>
<dbReference type="InterPro" id="IPR057326">
    <property type="entry name" value="KR_dom"/>
</dbReference>
<dbReference type="PANTHER" id="PTHR45024:SF2">
    <property type="entry name" value="SCP2 DOMAIN-CONTAINING PROTEIN"/>
    <property type="match status" value="1"/>
</dbReference>
<organism evidence="4">
    <name type="scientific">uncultured Thermomicrobiales bacterium</name>
    <dbReference type="NCBI Taxonomy" id="1645740"/>
    <lineage>
        <taxon>Bacteria</taxon>
        <taxon>Pseudomonadati</taxon>
        <taxon>Thermomicrobiota</taxon>
        <taxon>Thermomicrobia</taxon>
        <taxon>Thermomicrobiales</taxon>
        <taxon>environmental samples</taxon>
    </lineage>
</organism>
<proteinExistence type="inferred from homology"/>
<dbReference type="Pfam" id="PF00106">
    <property type="entry name" value="adh_short"/>
    <property type="match status" value="1"/>
</dbReference>
<comment type="similarity">
    <text evidence="1">Belongs to the short-chain dehydrogenases/reductases (SDR) family.</text>
</comment>
<dbReference type="Gene3D" id="3.40.50.720">
    <property type="entry name" value="NAD(P)-binding Rossmann-like Domain"/>
    <property type="match status" value="1"/>
</dbReference>
<dbReference type="GO" id="GO:0016491">
    <property type="term" value="F:oxidoreductase activity"/>
    <property type="evidence" value="ECO:0007669"/>
    <property type="project" value="UniProtKB-KW"/>
</dbReference>
<reference evidence="4" key="1">
    <citation type="submission" date="2020-02" db="EMBL/GenBank/DDBJ databases">
        <authorList>
            <person name="Meier V. D."/>
        </authorList>
    </citation>
    <scope>NUCLEOTIDE SEQUENCE</scope>
    <source>
        <strain evidence="4">AVDCRST_MAG88</strain>
    </source>
</reference>
<feature type="domain" description="Ketoreductase" evidence="3">
    <location>
        <begin position="7"/>
        <end position="201"/>
    </location>
</feature>
<evidence type="ECO:0000259" key="3">
    <source>
        <dbReference type="SMART" id="SM00822"/>
    </source>
</evidence>
<dbReference type="EMBL" id="CADCWM010001235">
    <property type="protein sequence ID" value="CAA9590125.1"/>
    <property type="molecule type" value="Genomic_DNA"/>
</dbReference>
<dbReference type="InterPro" id="IPR036291">
    <property type="entry name" value="NAD(P)-bd_dom_sf"/>
</dbReference>
<keyword evidence="2" id="KW-0560">Oxidoreductase</keyword>
<evidence type="ECO:0000256" key="1">
    <source>
        <dbReference type="ARBA" id="ARBA00006484"/>
    </source>
</evidence>
<dbReference type="PANTHER" id="PTHR45024">
    <property type="entry name" value="DEHYDROGENASES, SHORT CHAIN"/>
    <property type="match status" value="1"/>
</dbReference>
<accession>A0A6J4VZI0</accession>